<evidence type="ECO:0000256" key="1">
    <source>
        <dbReference type="SAM" id="MobiDB-lite"/>
    </source>
</evidence>
<feature type="compositionally biased region" description="Low complexity" evidence="1">
    <location>
        <begin position="273"/>
        <end position="301"/>
    </location>
</feature>
<protein>
    <submittedName>
        <fullName evidence="2">Uncharacterized protein</fullName>
    </submittedName>
</protein>
<keyword evidence="3" id="KW-1185">Reference proteome</keyword>
<proteinExistence type="predicted"/>
<dbReference type="InParanoid" id="A0A665TUG0"/>
<dbReference type="AlphaFoldDB" id="A0A665TUG0"/>
<feature type="region of interest" description="Disordered" evidence="1">
    <location>
        <begin position="206"/>
        <end position="240"/>
    </location>
</feature>
<dbReference type="Ensembl" id="ENSENLT00000010192.1">
    <property type="protein sequence ID" value="ENSENLP00000009736.1"/>
    <property type="gene ID" value="ENSENLG00000004695.1"/>
</dbReference>
<feature type="region of interest" description="Disordered" evidence="1">
    <location>
        <begin position="273"/>
        <end position="305"/>
    </location>
</feature>
<organism evidence="2 3">
    <name type="scientific">Echeneis naucrates</name>
    <name type="common">Live sharksucker</name>
    <dbReference type="NCBI Taxonomy" id="173247"/>
    <lineage>
        <taxon>Eukaryota</taxon>
        <taxon>Metazoa</taxon>
        <taxon>Chordata</taxon>
        <taxon>Craniata</taxon>
        <taxon>Vertebrata</taxon>
        <taxon>Euteleostomi</taxon>
        <taxon>Actinopterygii</taxon>
        <taxon>Neopterygii</taxon>
        <taxon>Teleostei</taxon>
        <taxon>Neoteleostei</taxon>
        <taxon>Acanthomorphata</taxon>
        <taxon>Carangaria</taxon>
        <taxon>Carangiformes</taxon>
        <taxon>Echeneidae</taxon>
        <taxon>Echeneis</taxon>
    </lineage>
</organism>
<dbReference type="Proteomes" id="UP000472264">
    <property type="component" value="Chromosome 17"/>
</dbReference>
<reference evidence="2" key="2">
    <citation type="submission" date="2025-08" db="UniProtKB">
        <authorList>
            <consortium name="Ensembl"/>
        </authorList>
    </citation>
    <scope>IDENTIFICATION</scope>
</reference>
<evidence type="ECO:0000313" key="2">
    <source>
        <dbReference type="Ensembl" id="ENSENLP00000009736.1"/>
    </source>
</evidence>
<feature type="compositionally biased region" description="Low complexity" evidence="1">
    <location>
        <begin position="369"/>
        <end position="400"/>
    </location>
</feature>
<evidence type="ECO:0000313" key="3">
    <source>
        <dbReference type="Proteomes" id="UP000472264"/>
    </source>
</evidence>
<accession>A0A665TUG0</accession>
<reference evidence="2" key="3">
    <citation type="submission" date="2025-09" db="UniProtKB">
        <authorList>
            <consortium name="Ensembl"/>
        </authorList>
    </citation>
    <scope>IDENTIFICATION</scope>
</reference>
<sequence>MGEAAETKMKMGSVLFNGRELNTESGSAILNSFKCFLSGWSKAQDASSKEASWQRMAHSLQCGAEQMKLRVVGHGASNFAVDQGSGSSLPLSQVPSTCGYTMQRNSLALIMYVPYDGCSVVQEDASYVLPMSWLGIPVTLTCPMLPHSDATPASTPLKSAQHPWNLPHKLWNLRRQKRHEVYGTLYDPRNPYAFYWQYYMMQNTPAPSTAPPNTTSSTTSSTTTTTTTTPPPMMTTTKPTEEQPPVYVPYYFYYPYYLFYPYYPLPNPTTHPTVAPTTPTGAGTTQPQSSTASTTTPASTTKAPEQSVIPYPPYFYFPHYLPLYQPNGSVIYYYPTIQHFYGKPQQPANPSQTTISPATPSEPSDTVKPSDSSPTTSYTTVSAPTSETTKPTSCKTTPTSNSYPGPMKSYVPYNELSFVPEVSHKAGQLPDHQKYMPQTAYKSGPQDQGAEHPSFNYWQPEGWFSHFG</sequence>
<feature type="compositionally biased region" description="Polar residues" evidence="1">
    <location>
        <begin position="346"/>
        <end position="364"/>
    </location>
</feature>
<name>A0A665TUG0_ECHNA</name>
<feature type="region of interest" description="Disordered" evidence="1">
    <location>
        <begin position="344"/>
        <end position="406"/>
    </location>
</feature>
<reference evidence="2" key="1">
    <citation type="submission" date="2021-04" db="EMBL/GenBank/DDBJ databases">
        <authorList>
            <consortium name="Wellcome Sanger Institute Data Sharing"/>
        </authorList>
    </citation>
    <scope>NUCLEOTIDE SEQUENCE [LARGE SCALE GENOMIC DNA]</scope>
</reference>
<dbReference type="OMA" id="TLCPTQG"/>